<dbReference type="PANTHER" id="PTHR36840:SF1">
    <property type="entry name" value="BLL5714 PROTEIN"/>
    <property type="match status" value="1"/>
</dbReference>
<feature type="transmembrane region" description="Helical" evidence="1">
    <location>
        <begin position="76"/>
        <end position="96"/>
    </location>
</feature>
<protein>
    <submittedName>
        <fullName evidence="2">Low temperature requirement A</fullName>
    </submittedName>
</protein>
<feature type="transmembrane region" description="Helical" evidence="1">
    <location>
        <begin position="102"/>
        <end position="120"/>
    </location>
</feature>
<dbReference type="OrthoDB" id="214910at2157"/>
<keyword evidence="1" id="KW-1133">Transmembrane helix</keyword>
<dbReference type="Pfam" id="PF06772">
    <property type="entry name" value="LtrA"/>
    <property type="match status" value="1"/>
</dbReference>
<feature type="transmembrane region" description="Helical" evidence="1">
    <location>
        <begin position="132"/>
        <end position="152"/>
    </location>
</feature>
<organism evidence="2 3">
    <name type="scientific">Halococcus hamelinensis 100A6</name>
    <dbReference type="NCBI Taxonomy" id="1132509"/>
    <lineage>
        <taxon>Archaea</taxon>
        <taxon>Methanobacteriati</taxon>
        <taxon>Methanobacteriota</taxon>
        <taxon>Stenosarchaea group</taxon>
        <taxon>Halobacteria</taxon>
        <taxon>Halobacteriales</taxon>
        <taxon>Halococcaceae</taxon>
        <taxon>Halococcus</taxon>
    </lineage>
</organism>
<sequence length="385" mass="41040">MRAGGDVEERSATWLELFYDLVFVVTVAELVGLLSAGSSPPSVFAYVALFVPVWWGWIGSTFYATRFDTDDLAHRLMTAVELFAVVALAVNVHGAFGETSRGFALAYAVLRGVLVIKYIGASRAVPEARPLTIRYARGFGLDAGLWFASVFVPLPYRFGLWALGLLVSFGTPITAGSLHGELPPHASHLPERFGLFTIIVLGESVVGLVHGASEQTFSLLAFLVGAFCVAVVFSLWWIYFDNLDGAAIRAAVAAGRTADYQRWLYAHFPLAVGLAAVGVGIDHLLVADPALRLPAADRWLLCGALAVVFSAIGLIHRTTDACANRPVRTQSLHRFGGAGAVLVVAVLGGPLTPFAVAGVLVVICVTQVILDLRERESTAEFSVGG</sequence>
<keyword evidence="1" id="KW-0472">Membrane</keyword>
<evidence type="ECO:0000313" key="2">
    <source>
        <dbReference type="EMBL" id="EMA37616.1"/>
    </source>
</evidence>
<gene>
    <name evidence="2" type="ORF">C447_11610</name>
</gene>
<dbReference type="PATRIC" id="fig|1132509.6.peg.2639"/>
<evidence type="ECO:0000313" key="3">
    <source>
        <dbReference type="Proteomes" id="UP000011566"/>
    </source>
</evidence>
<feature type="transmembrane region" description="Helical" evidence="1">
    <location>
        <begin position="192"/>
        <end position="213"/>
    </location>
</feature>
<feature type="transmembrane region" description="Helical" evidence="1">
    <location>
        <begin position="43"/>
        <end position="64"/>
    </location>
</feature>
<proteinExistence type="predicted"/>
<dbReference type="InterPro" id="IPR010640">
    <property type="entry name" value="Low_temperature_requirement_A"/>
</dbReference>
<feature type="transmembrane region" description="Helical" evidence="1">
    <location>
        <begin position="219"/>
        <end position="239"/>
    </location>
</feature>
<feature type="transmembrane region" description="Helical" evidence="1">
    <location>
        <begin position="17"/>
        <end position="37"/>
    </location>
</feature>
<comment type="caution">
    <text evidence="2">The sequence shown here is derived from an EMBL/GenBank/DDBJ whole genome shotgun (WGS) entry which is preliminary data.</text>
</comment>
<dbReference type="Proteomes" id="UP000011566">
    <property type="component" value="Unassembled WGS sequence"/>
</dbReference>
<feature type="transmembrane region" description="Helical" evidence="1">
    <location>
        <begin position="158"/>
        <end position="180"/>
    </location>
</feature>
<dbReference type="eggNOG" id="arCOG10808">
    <property type="taxonomic scope" value="Archaea"/>
</dbReference>
<reference evidence="2 3" key="1">
    <citation type="journal article" date="2014" name="PLoS Genet.">
        <title>Phylogenetically driven sequencing of extremely halophilic archaea reveals strategies for static and dynamic osmo-response.</title>
        <authorList>
            <person name="Becker E.A."/>
            <person name="Seitzer P.M."/>
            <person name="Tritt A."/>
            <person name="Larsen D."/>
            <person name="Krusor M."/>
            <person name="Yao A.I."/>
            <person name="Wu D."/>
            <person name="Madern D."/>
            <person name="Eisen J.A."/>
            <person name="Darling A.E."/>
            <person name="Facciotti M.T."/>
        </authorList>
    </citation>
    <scope>NUCLEOTIDE SEQUENCE [LARGE SCALE GENOMIC DNA]</scope>
    <source>
        <strain evidence="2 3">100A6</strain>
    </source>
</reference>
<name>M0LVY1_9EURY</name>
<keyword evidence="3" id="KW-1185">Reference proteome</keyword>
<evidence type="ECO:0000256" key="1">
    <source>
        <dbReference type="SAM" id="Phobius"/>
    </source>
</evidence>
<feature type="transmembrane region" description="Helical" evidence="1">
    <location>
        <begin position="298"/>
        <end position="319"/>
    </location>
</feature>
<feature type="transmembrane region" description="Helical" evidence="1">
    <location>
        <begin position="264"/>
        <end position="286"/>
    </location>
</feature>
<dbReference type="AlphaFoldDB" id="M0LVY1"/>
<keyword evidence="1" id="KW-0812">Transmembrane</keyword>
<accession>M0LVY1</accession>
<dbReference type="EMBL" id="AOMB01000033">
    <property type="protein sequence ID" value="EMA37616.1"/>
    <property type="molecule type" value="Genomic_DNA"/>
</dbReference>
<dbReference type="PANTHER" id="PTHR36840">
    <property type="entry name" value="BLL5714 PROTEIN"/>
    <property type="match status" value="1"/>
</dbReference>